<reference evidence="2 3" key="1">
    <citation type="submission" date="2018-11" db="EMBL/GenBank/DDBJ databases">
        <authorList>
            <consortium name="Pathogen Informatics"/>
        </authorList>
    </citation>
    <scope>NUCLEOTIDE SEQUENCE [LARGE SCALE GENOMIC DNA]</scope>
    <source>
        <strain evidence="2 3">Zambia</strain>
    </source>
</reference>
<protein>
    <submittedName>
        <fullName evidence="2">Uncharacterized protein</fullName>
    </submittedName>
</protein>
<accession>A0A183N8H6</accession>
<evidence type="ECO:0000256" key="1">
    <source>
        <dbReference type="SAM" id="MobiDB-lite"/>
    </source>
</evidence>
<proteinExistence type="predicted"/>
<gene>
    <name evidence="2" type="ORF">SMRZ_LOCUS24601</name>
</gene>
<evidence type="ECO:0000313" key="3">
    <source>
        <dbReference type="Proteomes" id="UP000277204"/>
    </source>
</evidence>
<organism evidence="2 3">
    <name type="scientific">Schistosoma margrebowiei</name>
    <dbReference type="NCBI Taxonomy" id="48269"/>
    <lineage>
        <taxon>Eukaryota</taxon>
        <taxon>Metazoa</taxon>
        <taxon>Spiralia</taxon>
        <taxon>Lophotrochozoa</taxon>
        <taxon>Platyhelminthes</taxon>
        <taxon>Trematoda</taxon>
        <taxon>Digenea</taxon>
        <taxon>Strigeidida</taxon>
        <taxon>Schistosomatoidea</taxon>
        <taxon>Schistosomatidae</taxon>
        <taxon>Schistosoma</taxon>
    </lineage>
</organism>
<keyword evidence="3" id="KW-1185">Reference proteome</keyword>
<evidence type="ECO:0000313" key="2">
    <source>
        <dbReference type="EMBL" id="VDP51981.1"/>
    </source>
</evidence>
<sequence length="78" mass="8638">MERPDNVGEQEDQSNSNVSGEIKIFSNRNQGNPLDPDRTEKAIMGEMLMHYTHKKKNGTHTQGVVLMLSKVAGNAVGR</sequence>
<name>A0A183N8H6_9TREM</name>
<dbReference type="EMBL" id="UZAI01020530">
    <property type="protein sequence ID" value="VDP51981.1"/>
    <property type="molecule type" value="Genomic_DNA"/>
</dbReference>
<dbReference type="Proteomes" id="UP000277204">
    <property type="component" value="Unassembled WGS sequence"/>
</dbReference>
<feature type="region of interest" description="Disordered" evidence="1">
    <location>
        <begin position="1"/>
        <end position="36"/>
    </location>
</feature>
<dbReference type="AlphaFoldDB" id="A0A183N8H6"/>